<dbReference type="RefSeq" id="WP_221184919.1">
    <property type="nucleotide sequence ID" value="NZ_JACICF010000002.1"/>
</dbReference>
<gene>
    <name evidence="3" type="ORF">FHS50_002085</name>
</gene>
<keyword evidence="2" id="KW-0732">Signal</keyword>
<evidence type="ECO:0000256" key="1">
    <source>
        <dbReference type="SAM" id="MobiDB-lite"/>
    </source>
</evidence>
<keyword evidence="4" id="KW-1185">Reference proteome</keyword>
<organism evidence="3 4">
    <name type="scientific">Sphingomicrobium lutaoense</name>
    <dbReference type="NCBI Taxonomy" id="515949"/>
    <lineage>
        <taxon>Bacteria</taxon>
        <taxon>Pseudomonadati</taxon>
        <taxon>Pseudomonadota</taxon>
        <taxon>Alphaproteobacteria</taxon>
        <taxon>Sphingomonadales</taxon>
        <taxon>Sphingomonadaceae</taxon>
        <taxon>Sphingomicrobium</taxon>
    </lineage>
</organism>
<feature type="signal peptide" evidence="2">
    <location>
        <begin position="1"/>
        <end position="20"/>
    </location>
</feature>
<dbReference type="EMBL" id="JACICF010000002">
    <property type="protein sequence ID" value="MBB3765023.1"/>
    <property type="molecule type" value="Genomic_DNA"/>
</dbReference>
<protein>
    <submittedName>
        <fullName evidence="3">Uncharacterized protein</fullName>
    </submittedName>
</protein>
<proteinExistence type="predicted"/>
<feature type="compositionally biased region" description="Low complexity" evidence="1">
    <location>
        <begin position="20"/>
        <end position="39"/>
    </location>
</feature>
<reference evidence="3 4" key="1">
    <citation type="submission" date="2020-08" db="EMBL/GenBank/DDBJ databases">
        <title>Genomic Encyclopedia of Type Strains, Phase IV (KMG-IV): sequencing the most valuable type-strain genomes for metagenomic binning, comparative biology and taxonomic classification.</title>
        <authorList>
            <person name="Goeker M."/>
        </authorList>
    </citation>
    <scope>NUCLEOTIDE SEQUENCE [LARGE SCALE GENOMIC DNA]</scope>
    <source>
        <strain evidence="3 4">DSM 24194</strain>
    </source>
</reference>
<dbReference type="AlphaFoldDB" id="A0A839Z564"/>
<feature type="region of interest" description="Disordered" evidence="1">
    <location>
        <begin position="20"/>
        <end position="47"/>
    </location>
</feature>
<name>A0A839Z564_9SPHN</name>
<evidence type="ECO:0000313" key="4">
    <source>
        <dbReference type="Proteomes" id="UP000578569"/>
    </source>
</evidence>
<accession>A0A839Z564</accession>
<comment type="caution">
    <text evidence="3">The sequence shown here is derived from an EMBL/GenBank/DDBJ whole genome shotgun (WGS) entry which is preliminary data.</text>
</comment>
<feature type="chain" id="PRO_5032628401" evidence="2">
    <location>
        <begin position="21"/>
        <end position="229"/>
    </location>
</feature>
<dbReference type="Proteomes" id="UP000578569">
    <property type="component" value="Unassembled WGS sequence"/>
</dbReference>
<evidence type="ECO:0000256" key="2">
    <source>
        <dbReference type="SAM" id="SignalP"/>
    </source>
</evidence>
<sequence length="229" mass="24187">MRFLIAALAATTAFATPALAQSGQQEQQRQQAMGQMGQMSPAARAAMQSGNQPDVLLDIPNLSIDELTVEVDSLEVDISLDARLANLLKLTAGANASVDKVKIGIKGVQAQATLIVRFDNVKEIIDRTLQTIDNNPEIVEGLFSTVDNTVGTVGNVANNAVSTVGNLTTTLLREGQLLNLANSGLSLVNETVNAAGNTVRQVRSSNGGLYEVVTDASNRILSSRQLSSR</sequence>
<evidence type="ECO:0000313" key="3">
    <source>
        <dbReference type="EMBL" id="MBB3765023.1"/>
    </source>
</evidence>